<dbReference type="Proteomes" id="UP001397290">
    <property type="component" value="Unassembled WGS sequence"/>
</dbReference>
<accession>A0AAW0RXT9</accession>
<dbReference type="EMBL" id="JAAHCF010000184">
    <property type="protein sequence ID" value="KAK8146865.1"/>
    <property type="molecule type" value="Genomic_DNA"/>
</dbReference>
<reference evidence="2 3" key="1">
    <citation type="submission" date="2020-02" db="EMBL/GenBank/DDBJ databases">
        <title>Comparative genomics of the hypocrealean fungal genus Beauvera.</title>
        <authorList>
            <person name="Showalter D.N."/>
            <person name="Bushley K.E."/>
            <person name="Rehner S.A."/>
        </authorList>
    </citation>
    <scope>NUCLEOTIDE SEQUENCE [LARGE SCALE GENOMIC DNA]</scope>
    <source>
        <strain evidence="2 3">ARSEF4384</strain>
    </source>
</reference>
<comment type="caution">
    <text evidence="2">The sequence shown here is derived from an EMBL/GenBank/DDBJ whole genome shotgun (WGS) entry which is preliminary data.</text>
</comment>
<evidence type="ECO:0000313" key="2">
    <source>
        <dbReference type="EMBL" id="KAK8146865.1"/>
    </source>
</evidence>
<feature type="region of interest" description="Disordered" evidence="1">
    <location>
        <begin position="44"/>
        <end position="81"/>
    </location>
</feature>
<keyword evidence="3" id="KW-1185">Reference proteome</keyword>
<protein>
    <submittedName>
        <fullName evidence="2">Uncharacterized protein</fullName>
    </submittedName>
</protein>
<name>A0AAW0RXT9_9HYPO</name>
<proteinExistence type="predicted"/>
<sequence>MPISEGTSAALVTIIAEINVVVDELAEKQRQLEAIRNLDPETVRRLSSQANSSKRLRKMTEKPVMPGQEPVDMELARAKGR</sequence>
<evidence type="ECO:0000313" key="3">
    <source>
        <dbReference type="Proteomes" id="UP001397290"/>
    </source>
</evidence>
<dbReference type="AlphaFoldDB" id="A0AAW0RXT9"/>
<organism evidence="2 3">
    <name type="scientific">Beauveria asiatica</name>
    <dbReference type="NCBI Taxonomy" id="1069075"/>
    <lineage>
        <taxon>Eukaryota</taxon>
        <taxon>Fungi</taxon>
        <taxon>Dikarya</taxon>
        <taxon>Ascomycota</taxon>
        <taxon>Pezizomycotina</taxon>
        <taxon>Sordariomycetes</taxon>
        <taxon>Hypocreomycetidae</taxon>
        <taxon>Hypocreales</taxon>
        <taxon>Cordycipitaceae</taxon>
        <taxon>Beauveria</taxon>
    </lineage>
</organism>
<gene>
    <name evidence="2" type="ORF">G3M48_002495</name>
</gene>
<evidence type="ECO:0000256" key="1">
    <source>
        <dbReference type="SAM" id="MobiDB-lite"/>
    </source>
</evidence>